<comment type="caution">
    <text evidence="1">The sequence shown here is derived from an EMBL/GenBank/DDBJ whole genome shotgun (WGS) entry which is preliminary data.</text>
</comment>
<reference evidence="1" key="1">
    <citation type="submission" date="2019-08" db="EMBL/GenBank/DDBJ databases">
        <authorList>
            <person name="Kucharzyk K."/>
            <person name="Murdoch R.W."/>
            <person name="Higgins S."/>
            <person name="Loffler F."/>
        </authorList>
    </citation>
    <scope>NUCLEOTIDE SEQUENCE</scope>
</reference>
<name>A0A645J8S0_9ZZZZ</name>
<dbReference type="EMBL" id="VSSQ01127740">
    <property type="protein sequence ID" value="MPN56874.1"/>
    <property type="molecule type" value="Genomic_DNA"/>
</dbReference>
<protein>
    <submittedName>
        <fullName evidence="1">Uncharacterized protein</fullName>
    </submittedName>
</protein>
<sequence>MRNAGFIGEYTREYGAYRKTGNAEQNNKNNIRHLNATPPCFFFRFLVTSGMIEGENSPVTFSGWKISNFSQTKRRFHFLCILPVQHSVCRQNAHS</sequence>
<accession>A0A645J8S0</accession>
<gene>
    <name evidence="1" type="ORF">SDC9_204567</name>
</gene>
<dbReference type="AlphaFoldDB" id="A0A645J8S0"/>
<evidence type="ECO:0000313" key="1">
    <source>
        <dbReference type="EMBL" id="MPN56874.1"/>
    </source>
</evidence>
<organism evidence="1">
    <name type="scientific">bioreactor metagenome</name>
    <dbReference type="NCBI Taxonomy" id="1076179"/>
    <lineage>
        <taxon>unclassified sequences</taxon>
        <taxon>metagenomes</taxon>
        <taxon>ecological metagenomes</taxon>
    </lineage>
</organism>
<proteinExistence type="predicted"/>